<feature type="domain" description="FAD dependent oxidoreductase" evidence="6">
    <location>
        <begin position="6"/>
        <end position="124"/>
    </location>
</feature>
<sequence>MVYTVPEKNTVGLGIHATVELDGRLRLGPNALYIGKGSYDYFVDPGHKEHFYYFAKRFLPFLEPEDLNPDQAGIRPKLQKPDDPVRDFIINEESDKGFPGLINLIGIESPGLTACLSIGRYVRKLIRT</sequence>
<dbReference type="GO" id="GO:0047545">
    <property type="term" value="F:(S)-2-hydroxyglutarate dehydrogenase activity"/>
    <property type="evidence" value="ECO:0007669"/>
    <property type="project" value="TreeGrafter"/>
</dbReference>
<reference evidence="7" key="1">
    <citation type="journal article" date="2014" name="Front. Microbiol.">
        <title>High frequency of phylogenetically diverse reductive dehalogenase-homologous genes in deep subseafloor sedimentary metagenomes.</title>
        <authorList>
            <person name="Kawai M."/>
            <person name="Futagami T."/>
            <person name="Toyoda A."/>
            <person name="Takaki Y."/>
            <person name="Nishi S."/>
            <person name="Hori S."/>
            <person name="Arai W."/>
            <person name="Tsubouchi T."/>
            <person name="Morono Y."/>
            <person name="Uchiyama I."/>
            <person name="Ito T."/>
            <person name="Fujiyama A."/>
            <person name="Inagaki F."/>
            <person name="Takami H."/>
        </authorList>
    </citation>
    <scope>NUCLEOTIDE SEQUENCE</scope>
    <source>
        <strain evidence="7">Expedition CK06-06</strain>
    </source>
</reference>
<comment type="cofactor">
    <cofactor evidence="1">
        <name>FAD</name>
        <dbReference type="ChEBI" id="CHEBI:57692"/>
    </cofactor>
</comment>
<name>X1RXD2_9ZZZZ</name>
<keyword evidence="4" id="KW-0560">Oxidoreductase</keyword>
<dbReference type="InterPro" id="IPR006076">
    <property type="entry name" value="FAD-dep_OxRdtase"/>
</dbReference>
<evidence type="ECO:0000256" key="5">
    <source>
        <dbReference type="ARBA" id="ARBA00037941"/>
    </source>
</evidence>
<evidence type="ECO:0000256" key="3">
    <source>
        <dbReference type="ARBA" id="ARBA00022827"/>
    </source>
</evidence>
<keyword evidence="3" id="KW-0274">FAD</keyword>
<comment type="caution">
    <text evidence="7">The sequence shown here is derived from an EMBL/GenBank/DDBJ whole genome shotgun (WGS) entry which is preliminary data.</text>
</comment>
<dbReference type="Pfam" id="PF01266">
    <property type="entry name" value="DAO"/>
    <property type="match status" value="1"/>
</dbReference>
<dbReference type="AlphaFoldDB" id="X1RXD2"/>
<proteinExistence type="inferred from homology"/>
<protein>
    <recommendedName>
        <fullName evidence="6">FAD dependent oxidoreductase domain-containing protein</fullName>
    </recommendedName>
</protein>
<dbReference type="Gene3D" id="3.30.9.10">
    <property type="entry name" value="D-Amino Acid Oxidase, subunit A, domain 2"/>
    <property type="match status" value="1"/>
</dbReference>
<dbReference type="PANTHER" id="PTHR43104">
    <property type="entry name" value="L-2-HYDROXYGLUTARATE DEHYDROGENASE, MITOCHONDRIAL"/>
    <property type="match status" value="1"/>
</dbReference>
<evidence type="ECO:0000259" key="6">
    <source>
        <dbReference type="Pfam" id="PF01266"/>
    </source>
</evidence>
<gene>
    <name evidence="7" type="ORF">S12H4_03513</name>
</gene>
<evidence type="ECO:0000256" key="4">
    <source>
        <dbReference type="ARBA" id="ARBA00023002"/>
    </source>
</evidence>
<dbReference type="EMBL" id="BARW01000995">
    <property type="protein sequence ID" value="GAI71556.1"/>
    <property type="molecule type" value="Genomic_DNA"/>
</dbReference>
<dbReference type="Gene3D" id="3.50.50.60">
    <property type="entry name" value="FAD/NAD(P)-binding domain"/>
    <property type="match status" value="1"/>
</dbReference>
<dbReference type="PANTHER" id="PTHR43104:SF4">
    <property type="entry name" value="L-2-HYDROXYGLUTARATE DEHYDROGENASE, MITOCHONDRIAL"/>
    <property type="match status" value="1"/>
</dbReference>
<evidence type="ECO:0000256" key="1">
    <source>
        <dbReference type="ARBA" id="ARBA00001974"/>
    </source>
</evidence>
<comment type="similarity">
    <text evidence="5">Belongs to the L2HGDH family.</text>
</comment>
<dbReference type="InterPro" id="IPR036188">
    <property type="entry name" value="FAD/NAD-bd_sf"/>
</dbReference>
<evidence type="ECO:0000256" key="2">
    <source>
        <dbReference type="ARBA" id="ARBA00022630"/>
    </source>
</evidence>
<organism evidence="7">
    <name type="scientific">marine sediment metagenome</name>
    <dbReference type="NCBI Taxonomy" id="412755"/>
    <lineage>
        <taxon>unclassified sequences</taxon>
        <taxon>metagenomes</taxon>
        <taxon>ecological metagenomes</taxon>
    </lineage>
</organism>
<keyword evidence="2" id="KW-0285">Flavoprotein</keyword>
<accession>X1RXD2</accession>
<evidence type="ECO:0000313" key="7">
    <source>
        <dbReference type="EMBL" id="GAI71556.1"/>
    </source>
</evidence>